<reference evidence="4" key="1">
    <citation type="submission" date="2025-08" db="UniProtKB">
        <authorList>
            <consortium name="Ensembl"/>
        </authorList>
    </citation>
    <scope>IDENTIFICATION</scope>
</reference>
<dbReference type="InterPro" id="IPR004279">
    <property type="entry name" value="Perilipin"/>
</dbReference>
<comment type="subcellular location">
    <subcellularLocation>
        <location evidence="1">Lipid droplet</location>
    </subcellularLocation>
</comment>
<dbReference type="STRING" id="1841481.ENSSLDP00000006267"/>
<evidence type="ECO:0000313" key="4">
    <source>
        <dbReference type="Ensembl" id="ENSSLDP00000006267.1"/>
    </source>
</evidence>
<dbReference type="GO" id="GO:0010890">
    <property type="term" value="P:positive regulation of triglyceride storage"/>
    <property type="evidence" value="ECO:0007669"/>
    <property type="project" value="TreeGrafter"/>
</dbReference>
<keyword evidence="5" id="KW-1185">Reference proteome</keyword>
<sequence length="154" mass="16734">VPAVAIDRLAPSAAARLVKLPLVRSACRKLLVVYNDTKCSHPNLRTMCEVLENGVTALGTAACERASPVIVKLEPQISSANDVACKSLDWLETTFPVLHTPTEQVTFPFLFKILISSTNCTVFWFSSGFCLRHSGCCHGQEQDARDPGCGEHCS</sequence>
<name>A0A3B4WTQ2_SERLL</name>
<dbReference type="GO" id="GO:0005829">
    <property type="term" value="C:cytosol"/>
    <property type="evidence" value="ECO:0007669"/>
    <property type="project" value="TreeGrafter"/>
</dbReference>
<proteinExistence type="inferred from homology"/>
<reference evidence="4" key="2">
    <citation type="submission" date="2025-09" db="UniProtKB">
        <authorList>
            <consortium name="Ensembl"/>
        </authorList>
    </citation>
    <scope>IDENTIFICATION</scope>
</reference>
<accession>A0A3B4WTQ2</accession>
<dbReference type="AlphaFoldDB" id="A0A3B4WTQ2"/>
<organism evidence="4 5">
    <name type="scientific">Seriola lalandi dorsalis</name>
    <dbReference type="NCBI Taxonomy" id="1841481"/>
    <lineage>
        <taxon>Eukaryota</taxon>
        <taxon>Metazoa</taxon>
        <taxon>Chordata</taxon>
        <taxon>Craniata</taxon>
        <taxon>Vertebrata</taxon>
        <taxon>Euteleostomi</taxon>
        <taxon>Actinopterygii</taxon>
        <taxon>Neopterygii</taxon>
        <taxon>Teleostei</taxon>
        <taxon>Neoteleostei</taxon>
        <taxon>Acanthomorphata</taxon>
        <taxon>Carangaria</taxon>
        <taxon>Carangiformes</taxon>
        <taxon>Carangidae</taxon>
        <taxon>Seriola</taxon>
    </lineage>
</organism>
<dbReference type="GeneTree" id="ENSGT00950000182920"/>
<dbReference type="GO" id="GO:0019915">
    <property type="term" value="P:lipid storage"/>
    <property type="evidence" value="ECO:0007669"/>
    <property type="project" value="TreeGrafter"/>
</dbReference>
<evidence type="ECO:0000256" key="3">
    <source>
        <dbReference type="ARBA" id="ARBA00022677"/>
    </source>
</evidence>
<dbReference type="Pfam" id="PF03036">
    <property type="entry name" value="Perilipin"/>
    <property type="match status" value="1"/>
</dbReference>
<evidence type="ECO:0000256" key="2">
    <source>
        <dbReference type="ARBA" id="ARBA00006311"/>
    </source>
</evidence>
<dbReference type="PANTHER" id="PTHR14024">
    <property type="entry name" value="PERILIPIN"/>
    <property type="match status" value="1"/>
</dbReference>
<dbReference type="PANTHER" id="PTHR14024:SF49">
    <property type="entry name" value="LIPID STORAGE DROPLETS SURFACE-BINDING PROTEIN 1"/>
    <property type="match status" value="1"/>
</dbReference>
<comment type="similarity">
    <text evidence="2">Belongs to the perilipin family.</text>
</comment>
<dbReference type="Ensembl" id="ENSSLDT00000006482.1">
    <property type="protein sequence ID" value="ENSSLDP00000006267.1"/>
    <property type="gene ID" value="ENSSLDG00000004995.1"/>
</dbReference>
<evidence type="ECO:0000256" key="1">
    <source>
        <dbReference type="ARBA" id="ARBA00004502"/>
    </source>
</evidence>
<dbReference type="GO" id="GO:0005811">
    <property type="term" value="C:lipid droplet"/>
    <property type="evidence" value="ECO:0007669"/>
    <property type="project" value="UniProtKB-SubCell"/>
</dbReference>
<evidence type="ECO:0000313" key="5">
    <source>
        <dbReference type="Proteomes" id="UP000261360"/>
    </source>
</evidence>
<protein>
    <submittedName>
        <fullName evidence="4">Uncharacterized protein</fullName>
    </submittedName>
</protein>
<keyword evidence="3" id="KW-0551">Lipid droplet</keyword>
<dbReference type="Proteomes" id="UP000261360">
    <property type="component" value="Unplaced"/>
</dbReference>